<evidence type="ECO:0000313" key="1">
    <source>
        <dbReference type="EMBL" id="SDO90470.1"/>
    </source>
</evidence>
<sequence length="149" mass="16363">MAYLGSMSLLIDYFSAPDDTTAAQALTSPDERSMIIEGRRIEPTVSLAVLEGLLGGRQFEEILDDDQSYATVAISDTAEAFVIRLGERFEDLLLANDQSHLEATAPYWATAEEMEGARPADLVEFLTELQGLVTRSRDAGEHVYCLMGL</sequence>
<name>A0A1H0NDV1_9ACTN</name>
<evidence type="ECO:0000313" key="2">
    <source>
        <dbReference type="Proteomes" id="UP000198741"/>
    </source>
</evidence>
<protein>
    <recommendedName>
        <fullName evidence="3">DUF1877 family protein</fullName>
    </recommendedName>
</protein>
<evidence type="ECO:0008006" key="3">
    <source>
        <dbReference type="Google" id="ProtNLM"/>
    </source>
</evidence>
<dbReference type="Proteomes" id="UP000198741">
    <property type="component" value="Chromosome I"/>
</dbReference>
<reference evidence="1 2" key="1">
    <citation type="submission" date="2016-10" db="EMBL/GenBank/DDBJ databases">
        <authorList>
            <person name="de Groot N.N."/>
        </authorList>
    </citation>
    <scope>NUCLEOTIDE SEQUENCE [LARGE SCALE GENOMIC DNA]</scope>
    <source>
        <strain evidence="2">P4-7,KCTC 19426,CECT 7604</strain>
    </source>
</reference>
<dbReference type="EMBL" id="LT629710">
    <property type="protein sequence ID" value="SDO90470.1"/>
    <property type="molecule type" value="Genomic_DNA"/>
</dbReference>
<organism evidence="1 2">
    <name type="scientific">Nakamurella panacisegetis</name>
    <dbReference type="NCBI Taxonomy" id="1090615"/>
    <lineage>
        <taxon>Bacteria</taxon>
        <taxon>Bacillati</taxon>
        <taxon>Actinomycetota</taxon>
        <taxon>Actinomycetes</taxon>
        <taxon>Nakamurellales</taxon>
        <taxon>Nakamurellaceae</taxon>
        <taxon>Nakamurella</taxon>
    </lineage>
</organism>
<dbReference type="AlphaFoldDB" id="A0A1H0NDV1"/>
<accession>A0A1H0NDV1</accession>
<keyword evidence="2" id="KW-1185">Reference proteome</keyword>
<proteinExistence type="predicted"/>
<gene>
    <name evidence="1" type="ORF">SAMN04515671_2312</name>
</gene>